<dbReference type="RefSeq" id="XP_024500043.1">
    <property type="nucleotide sequence ID" value="XM_024645795.1"/>
</dbReference>
<dbReference type="GO" id="GO:0005886">
    <property type="term" value="C:plasma membrane"/>
    <property type="evidence" value="ECO:0007669"/>
    <property type="project" value="UniProtKB-SubCell"/>
</dbReference>
<evidence type="ECO:0000256" key="11">
    <source>
        <dbReference type="SAM" id="Phobius"/>
    </source>
</evidence>
<proteinExistence type="inferred from homology"/>
<gene>
    <name evidence="13 15 16" type="ORF">SRAE_X000251000</name>
</gene>
<dbReference type="GO" id="GO:0071880">
    <property type="term" value="P:adenylate cyclase-activating adrenergic receptor signaling pathway"/>
    <property type="evidence" value="ECO:0007669"/>
    <property type="project" value="TreeGrafter"/>
</dbReference>
<evidence type="ECO:0000256" key="10">
    <source>
        <dbReference type="RuleBase" id="RU000688"/>
    </source>
</evidence>
<evidence type="ECO:0000256" key="7">
    <source>
        <dbReference type="ARBA" id="ARBA00023157"/>
    </source>
</evidence>
<keyword evidence="7" id="KW-1015">Disulfide bond</keyword>
<keyword evidence="5 10" id="KW-0297">G-protein coupled receptor</keyword>
<dbReference type="OMA" id="LLHNHRW"/>
<evidence type="ECO:0000256" key="4">
    <source>
        <dbReference type="ARBA" id="ARBA00022989"/>
    </source>
</evidence>
<name>A0A090L038_STRRB</name>
<keyword evidence="4 11" id="KW-1133">Transmembrane helix</keyword>
<evidence type="ECO:0000256" key="1">
    <source>
        <dbReference type="ARBA" id="ARBA00004651"/>
    </source>
</evidence>
<keyword evidence="3 10" id="KW-0812">Transmembrane</keyword>
<reference evidence="14" key="1">
    <citation type="submission" date="2014-09" db="EMBL/GenBank/DDBJ databases">
        <authorList>
            <person name="Martin A.A."/>
        </authorList>
    </citation>
    <scope>NUCLEOTIDE SEQUENCE</scope>
    <source>
        <strain evidence="14">ED321</strain>
    </source>
</reference>
<dbReference type="SMART" id="SM01381">
    <property type="entry name" value="7TM_GPCR_Srsx"/>
    <property type="match status" value="1"/>
</dbReference>
<accession>A0A090L038</accession>
<evidence type="ECO:0000256" key="2">
    <source>
        <dbReference type="ARBA" id="ARBA00022475"/>
    </source>
</evidence>
<dbReference type="OrthoDB" id="6358729at2759"/>
<organism evidence="13">
    <name type="scientific">Strongyloides ratti</name>
    <name type="common">Parasitic roundworm</name>
    <dbReference type="NCBI Taxonomy" id="34506"/>
    <lineage>
        <taxon>Eukaryota</taxon>
        <taxon>Metazoa</taxon>
        <taxon>Ecdysozoa</taxon>
        <taxon>Nematoda</taxon>
        <taxon>Chromadorea</taxon>
        <taxon>Rhabditida</taxon>
        <taxon>Tylenchina</taxon>
        <taxon>Panagrolaimomorpha</taxon>
        <taxon>Strongyloidoidea</taxon>
        <taxon>Strongyloididae</taxon>
        <taxon>Strongyloides</taxon>
    </lineage>
</organism>
<dbReference type="EMBL" id="LN609402">
    <property type="protein sequence ID" value="CEF60834.1"/>
    <property type="molecule type" value="Genomic_DNA"/>
</dbReference>
<keyword evidence="2" id="KW-1003">Cell membrane</keyword>
<dbReference type="Pfam" id="PF00001">
    <property type="entry name" value="7tm_1"/>
    <property type="match status" value="1"/>
</dbReference>
<evidence type="ECO:0000313" key="16">
    <source>
        <dbReference type="WormBase" id="SRAE_X000251000"/>
    </source>
</evidence>
<feature type="domain" description="G-protein coupled receptors family 1 profile" evidence="12">
    <location>
        <begin position="91"/>
        <end position="551"/>
    </location>
</feature>
<feature type="transmembrane region" description="Helical" evidence="11">
    <location>
        <begin position="492"/>
        <end position="516"/>
    </location>
</feature>
<keyword evidence="14" id="KW-1185">Reference proteome</keyword>
<dbReference type="WBParaSite" id="SRAE_X000251000.1">
    <property type="protein sequence ID" value="SRAE_X000251000.1"/>
    <property type="gene ID" value="WBGene00268097"/>
</dbReference>
<dbReference type="PANTHER" id="PTHR24248">
    <property type="entry name" value="ADRENERGIC RECEPTOR-RELATED G-PROTEIN COUPLED RECEPTOR"/>
    <property type="match status" value="1"/>
</dbReference>
<dbReference type="PROSITE" id="PS50262">
    <property type="entry name" value="G_PROTEIN_RECEP_F1_2"/>
    <property type="match status" value="1"/>
</dbReference>
<feature type="transmembrane region" description="Helical" evidence="11">
    <location>
        <begin position="192"/>
        <end position="213"/>
    </location>
</feature>
<feature type="transmembrane region" description="Helical" evidence="11">
    <location>
        <begin position="528"/>
        <end position="550"/>
    </location>
</feature>
<evidence type="ECO:0000256" key="8">
    <source>
        <dbReference type="ARBA" id="ARBA00023170"/>
    </source>
</evidence>
<dbReference type="FunFam" id="1.20.1070.10:FF:000523">
    <property type="entry name" value="5-hydroxytryptamine receptor 2B"/>
    <property type="match status" value="1"/>
</dbReference>
<evidence type="ECO:0000256" key="5">
    <source>
        <dbReference type="ARBA" id="ARBA00023040"/>
    </source>
</evidence>
<dbReference type="PROSITE" id="PS00237">
    <property type="entry name" value="G_PROTEIN_RECEP_F1_1"/>
    <property type="match status" value="1"/>
</dbReference>
<dbReference type="CTD" id="36385591"/>
<dbReference type="PRINTS" id="PR00237">
    <property type="entry name" value="GPCRRHODOPSN"/>
</dbReference>
<comment type="subcellular location">
    <subcellularLocation>
        <location evidence="1">Cell membrane</location>
        <topology evidence="1">Multi-pass membrane protein</topology>
    </subcellularLocation>
</comment>
<dbReference type="GeneID" id="36385591"/>
<dbReference type="Gene3D" id="1.20.1070.10">
    <property type="entry name" value="Rhodopsin 7-helix transmembrane proteins"/>
    <property type="match status" value="2"/>
</dbReference>
<reference evidence="15" key="3">
    <citation type="submission" date="2020-12" db="UniProtKB">
        <authorList>
            <consortium name="WormBaseParasite"/>
        </authorList>
    </citation>
    <scope>IDENTIFICATION</scope>
</reference>
<dbReference type="SUPFAM" id="SSF81321">
    <property type="entry name" value="Family A G protein-coupled receptor-like"/>
    <property type="match status" value="1"/>
</dbReference>
<evidence type="ECO:0000259" key="12">
    <source>
        <dbReference type="PROSITE" id="PS50262"/>
    </source>
</evidence>
<dbReference type="Proteomes" id="UP000035682">
    <property type="component" value="Unplaced"/>
</dbReference>
<evidence type="ECO:0000313" key="13">
    <source>
        <dbReference type="EMBL" id="CEF60834.1"/>
    </source>
</evidence>
<evidence type="ECO:0000313" key="15">
    <source>
        <dbReference type="WBParaSite" id="SRAE_X000251000.1"/>
    </source>
</evidence>
<dbReference type="InterPro" id="IPR000276">
    <property type="entry name" value="GPCR_Rhodpsn"/>
</dbReference>
<feature type="transmembrane region" description="Helical" evidence="11">
    <location>
        <begin position="75"/>
        <end position="101"/>
    </location>
</feature>
<keyword evidence="6 11" id="KW-0472">Membrane</keyword>
<evidence type="ECO:0000256" key="3">
    <source>
        <dbReference type="ARBA" id="ARBA00022692"/>
    </source>
</evidence>
<dbReference type="GO" id="GO:0004993">
    <property type="term" value="F:G protein-coupled serotonin receptor activity"/>
    <property type="evidence" value="ECO:0007669"/>
    <property type="project" value="UniProtKB-ARBA"/>
</dbReference>
<dbReference type="PANTHER" id="PTHR24248:SF199">
    <property type="entry name" value="IP13425P-RELATED"/>
    <property type="match status" value="1"/>
</dbReference>
<dbReference type="GO" id="GO:0043410">
    <property type="term" value="P:positive regulation of MAPK cascade"/>
    <property type="evidence" value="ECO:0007669"/>
    <property type="project" value="TreeGrafter"/>
</dbReference>
<keyword evidence="9 10" id="KW-0807">Transducer</keyword>
<feature type="transmembrane region" description="Helical" evidence="11">
    <location>
        <begin position="108"/>
        <end position="130"/>
    </location>
</feature>
<dbReference type="InterPro" id="IPR017452">
    <property type="entry name" value="GPCR_Rhodpsn_7TM"/>
</dbReference>
<sequence length="590" mass="68027">MERRLPISNYNDTNVAEMLFPNTDSDTSNYQKMIEETTKLYSSSNNIFVNENEVFKNDNNTFSCNNQLCIILPNILIAIFLIFLILLTIFGNILVVLSVIVYKRMRTFTNILLTSLATSDLLVGLMVMPLSLIDLLHHHQWPFNALLCKIWATTDVLLCTASILNLCIISIDRYLAITYPLKYSRTRSKTMAFCLLSAVWGLSFIVCSPPWIIPSWKMDTSIDKDKNSCSYPPSITYRIYSALGSFYIPLLVMLSVYFKIFRVASTREAMIREGLGTCRLSKNANNENKKLKKATFTKSVQFLRSKKYNTNHKDNKYKRNLNSYTTGQLMKREFENNYHYTSSGVYCSARKNSTNSLQYPVIHKKNFKSSINAVDCAKNTKYMYRHRVERECSSLTDLTVQNKSLDKDSYHGGVDKIKSSTLKSNLIIDIPKINDDDDKEVQTLVKKAQTAYTKLQPNNLLAKAQSHYNTYGPGRIIRGSKEKMVYLRERKALKTIGIVVMGFIICWMPFFILYLIEVIIDDLNKSTAFGILNVFFLWLGYSNSVLNPIIYTMYNGDFRRCFRDLLTFGCVSRQRRTMSVRKLHQQSTTF</sequence>
<comment type="similarity">
    <text evidence="10">Belongs to the G-protein coupled receptor 1 family.</text>
</comment>
<evidence type="ECO:0000256" key="9">
    <source>
        <dbReference type="ARBA" id="ARBA00023224"/>
    </source>
</evidence>
<evidence type="ECO:0000256" key="6">
    <source>
        <dbReference type="ARBA" id="ARBA00023136"/>
    </source>
</evidence>
<evidence type="ECO:0000313" key="14">
    <source>
        <dbReference type="Proteomes" id="UP000035682"/>
    </source>
</evidence>
<feature type="transmembrane region" description="Helical" evidence="11">
    <location>
        <begin position="239"/>
        <end position="258"/>
    </location>
</feature>
<protein>
    <submittedName>
        <fullName evidence="13">G protein-coupled receptor, rhodopsin-like family and GPCR, rhodopsin-like, 7TM domain-containing protein</fullName>
    </submittedName>
</protein>
<dbReference type="WormBase" id="SRAE_X000251000">
    <property type="protein sequence ID" value="SRP01731"/>
    <property type="gene ID" value="WBGene00268097"/>
</dbReference>
<feature type="transmembrane region" description="Helical" evidence="11">
    <location>
        <begin position="150"/>
        <end position="171"/>
    </location>
</feature>
<dbReference type="AlphaFoldDB" id="A0A090L038"/>
<keyword evidence="8 10" id="KW-0675">Receptor</keyword>
<reference evidence="13" key="2">
    <citation type="submission" date="2014-09" db="EMBL/GenBank/DDBJ databases">
        <authorList>
            <person name="Aslett A.Martin."/>
        </authorList>
    </citation>
    <scope>NUCLEOTIDE SEQUENCE</scope>
    <source>
        <strain evidence="13">ED321 Heterogonic</strain>
    </source>
</reference>